<sequence length="122" mass="14334">MYHPLVSRRRAKVFSVALFLIGLAIISYLHTWWPAIMLVIGLPLAFRQYLLGRFYDMVITLFVFVGVFITVQFDIWEVLLPVLFATGGIYLLFREFMEGKEETLAEEEEDLNHELEEDDEEK</sequence>
<name>A0ABX8V5E3_9BACT</name>
<keyword evidence="1" id="KW-0812">Transmembrane</keyword>
<protein>
    <recommendedName>
        <fullName evidence="4">Permease</fullName>
    </recommendedName>
</protein>
<feature type="transmembrane region" description="Helical" evidence="1">
    <location>
        <begin position="50"/>
        <end position="69"/>
    </location>
</feature>
<gene>
    <name evidence="2" type="ORF">RHABOEDO_000867</name>
</gene>
<reference evidence="2 3" key="1">
    <citation type="journal article" date="2022" name="bioRxiv">
        <title>Ecology and evolution of chlamydial symbionts of arthropods.</title>
        <authorList>
            <person name="Halter T."/>
            <person name="Koestlbacher S."/>
            <person name="Collingro A."/>
            <person name="Sixt B.S."/>
            <person name="Toenshoff E.R."/>
            <person name="Hendrickx F."/>
            <person name="Kostanjsek R."/>
            <person name="Horn M."/>
        </authorList>
    </citation>
    <scope>NUCLEOTIDE SEQUENCE [LARGE SCALE GENOMIC DNA]</scope>
    <source>
        <strain evidence="2">W744xW776</strain>
    </source>
</reference>
<evidence type="ECO:0008006" key="4">
    <source>
        <dbReference type="Google" id="ProtNLM"/>
    </source>
</evidence>
<dbReference type="EMBL" id="CP075587">
    <property type="protein sequence ID" value="QYF48665.1"/>
    <property type="molecule type" value="Genomic_DNA"/>
</dbReference>
<keyword evidence="1" id="KW-0472">Membrane</keyword>
<accession>A0ABX8V5E3</accession>
<evidence type="ECO:0000256" key="1">
    <source>
        <dbReference type="SAM" id="Phobius"/>
    </source>
</evidence>
<organism evidence="2 3">
    <name type="scientific">Candidatus Rhabdochlamydia oedothoracis</name>
    <dbReference type="NCBI Taxonomy" id="2720720"/>
    <lineage>
        <taxon>Bacteria</taxon>
        <taxon>Pseudomonadati</taxon>
        <taxon>Chlamydiota</taxon>
        <taxon>Chlamydiia</taxon>
        <taxon>Parachlamydiales</taxon>
        <taxon>Candidatus Rhabdochlamydiaceae</taxon>
        <taxon>Candidatus Rhabdochlamydia</taxon>
    </lineage>
</organism>
<evidence type="ECO:0000313" key="2">
    <source>
        <dbReference type="EMBL" id="QYF48665.1"/>
    </source>
</evidence>
<keyword evidence="3" id="KW-1185">Reference proteome</keyword>
<evidence type="ECO:0000313" key="3">
    <source>
        <dbReference type="Proteomes" id="UP000826014"/>
    </source>
</evidence>
<feature type="transmembrane region" description="Helical" evidence="1">
    <location>
        <begin position="75"/>
        <end position="93"/>
    </location>
</feature>
<proteinExistence type="predicted"/>
<keyword evidence="1" id="KW-1133">Transmembrane helix</keyword>
<dbReference type="Proteomes" id="UP000826014">
    <property type="component" value="Chromosome"/>
</dbReference>
<dbReference type="RefSeq" id="WP_215216511.1">
    <property type="nucleotide sequence ID" value="NZ_CP075587.1"/>
</dbReference>